<dbReference type="GO" id="GO:0042795">
    <property type="term" value="P:snRNA transcription by RNA polymerase II"/>
    <property type="evidence" value="ECO:0007669"/>
    <property type="project" value="TreeGrafter"/>
</dbReference>
<dbReference type="InterPro" id="IPR009057">
    <property type="entry name" value="Homeodomain-like_sf"/>
</dbReference>
<evidence type="ECO:0000313" key="9">
    <source>
        <dbReference type="Proteomes" id="UP000444721"/>
    </source>
</evidence>
<dbReference type="VEuPathDB" id="AmoebaDB:NfTy_081820"/>
<gene>
    <name evidence="8" type="ORF">FDP41_010012</name>
</gene>
<keyword evidence="1" id="KW-0805">Transcription regulation</keyword>
<dbReference type="GO" id="GO:0000978">
    <property type="term" value="F:RNA polymerase II cis-regulatory region sequence-specific DNA binding"/>
    <property type="evidence" value="ECO:0007669"/>
    <property type="project" value="TreeGrafter"/>
</dbReference>
<comment type="caution">
    <text evidence="8">The sequence shown here is derived from an EMBL/GenBank/DDBJ whole genome shotgun (WGS) entry which is preliminary data.</text>
</comment>
<evidence type="ECO:0000313" key="8">
    <source>
        <dbReference type="EMBL" id="KAF0971789.1"/>
    </source>
</evidence>
<evidence type="ECO:0000256" key="5">
    <source>
        <dbReference type="SAM" id="MobiDB-lite"/>
    </source>
</evidence>
<feature type="domain" description="HTH myb-type" evidence="7">
    <location>
        <begin position="114"/>
        <end position="169"/>
    </location>
</feature>
<dbReference type="PROSITE" id="PS50090">
    <property type="entry name" value="MYB_LIKE"/>
    <property type="match status" value="2"/>
</dbReference>
<protein>
    <recommendedName>
        <fullName evidence="10">Myb-like DNA-binding domain containing protein</fullName>
    </recommendedName>
</protein>
<dbReference type="GO" id="GO:0001006">
    <property type="term" value="F:RNA polymerase III type 3 promoter sequence-specific DNA binding"/>
    <property type="evidence" value="ECO:0007669"/>
    <property type="project" value="TreeGrafter"/>
</dbReference>
<dbReference type="VEuPathDB" id="AmoebaDB:NF0043260"/>
<dbReference type="PROSITE" id="PS51294">
    <property type="entry name" value="HTH_MYB"/>
    <property type="match status" value="1"/>
</dbReference>
<evidence type="ECO:0000256" key="1">
    <source>
        <dbReference type="ARBA" id="ARBA00023015"/>
    </source>
</evidence>
<dbReference type="RefSeq" id="XP_044556505.1">
    <property type="nucleotide sequence ID" value="XM_044700265.1"/>
</dbReference>
<dbReference type="EMBL" id="VFQX01000074">
    <property type="protein sequence ID" value="KAF0971789.1"/>
    <property type="molecule type" value="Genomic_DNA"/>
</dbReference>
<dbReference type="AlphaFoldDB" id="A0A6A5BFE7"/>
<dbReference type="PANTHER" id="PTHR46621">
    <property type="entry name" value="SNRNA-ACTIVATING PROTEIN COMPLEX SUBUNIT 4"/>
    <property type="match status" value="1"/>
</dbReference>
<feature type="region of interest" description="Disordered" evidence="5">
    <location>
        <begin position="36"/>
        <end position="66"/>
    </location>
</feature>
<proteinExistence type="predicted"/>
<evidence type="ECO:0000256" key="2">
    <source>
        <dbReference type="ARBA" id="ARBA00023125"/>
    </source>
</evidence>
<feature type="domain" description="Myb-like" evidence="6">
    <location>
        <begin position="114"/>
        <end position="165"/>
    </location>
</feature>
<evidence type="ECO:0000256" key="3">
    <source>
        <dbReference type="ARBA" id="ARBA00023163"/>
    </source>
</evidence>
<dbReference type="InterPro" id="IPR051575">
    <property type="entry name" value="Myb-like_DNA-bd"/>
</dbReference>
<accession>A0A6A5BFE7</accession>
<keyword evidence="3" id="KW-0804">Transcription</keyword>
<dbReference type="GO" id="GO:0042796">
    <property type="term" value="P:snRNA transcription by RNA polymerase III"/>
    <property type="evidence" value="ECO:0007669"/>
    <property type="project" value="TreeGrafter"/>
</dbReference>
<dbReference type="Pfam" id="PF13921">
    <property type="entry name" value="Myb_DNA-bind_6"/>
    <property type="match status" value="1"/>
</dbReference>
<keyword evidence="2" id="KW-0238">DNA-binding</keyword>
<dbReference type="Proteomes" id="UP000444721">
    <property type="component" value="Unassembled WGS sequence"/>
</dbReference>
<dbReference type="GeneID" id="68117227"/>
<dbReference type="GO" id="GO:0019185">
    <property type="term" value="C:snRNA-activating protein complex"/>
    <property type="evidence" value="ECO:0007669"/>
    <property type="project" value="TreeGrafter"/>
</dbReference>
<dbReference type="VEuPathDB" id="AmoebaDB:FDP41_010012"/>
<feature type="compositionally biased region" description="Low complexity" evidence="5">
    <location>
        <begin position="38"/>
        <end position="56"/>
    </location>
</feature>
<dbReference type="CDD" id="cd00167">
    <property type="entry name" value="SANT"/>
    <property type="match status" value="2"/>
</dbReference>
<feature type="domain" description="Myb-like" evidence="6">
    <location>
        <begin position="69"/>
        <end position="113"/>
    </location>
</feature>
<dbReference type="SUPFAM" id="SSF46689">
    <property type="entry name" value="Homeodomain-like"/>
    <property type="match status" value="2"/>
</dbReference>
<evidence type="ECO:0000259" key="6">
    <source>
        <dbReference type="PROSITE" id="PS50090"/>
    </source>
</evidence>
<dbReference type="PANTHER" id="PTHR46621:SF1">
    <property type="entry name" value="SNRNA-ACTIVATING PROTEIN COMPLEX SUBUNIT 4"/>
    <property type="match status" value="1"/>
</dbReference>
<dbReference type="OrthoDB" id="2143914at2759"/>
<dbReference type="Gene3D" id="1.10.10.60">
    <property type="entry name" value="Homeodomain-like"/>
    <property type="match status" value="2"/>
</dbReference>
<evidence type="ECO:0000259" key="7">
    <source>
        <dbReference type="PROSITE" id="PS51294"/>
    </source>
</evidence>
<dbReference type="InterPro" id="IPR001005">
    <property type="entry name" value="SANT/Myb"/>
</dbReference>
<name>A0A6A5BFE7_NAEFO</name>
<reference evidence="8 9" key="1">
    <citation type="journal article" date="2019" name="Sci. Rep.">
        <title>Nanopore sequencing improves the draft genome of the human pathogenic amoeba Naegleria fowleri.</title>
        <authorList>
            <person name="Liechti N."/>
            <person name="Schurch N."/>
            <person name="Bruggmann R."/>
            <person name="Wittwer M."/>
        </authorList>
    </citation>
    <scope>NUCLEOTIDE SEQUENCE [LARGE SCALE GENOMIC DNA]</scope>
    <source>
        <strain evidence="8 9">ATCC 30894</strain>
    </source>
</reference>
<feature type="compositionally biased region" description="Low complexity" evidence="5">
    <location>
        <begin position="181"/>
        <end position="194"/>
    </location>
</feature>
<feature type="region of interest" description="Disordered" evidence="5">
    <location>
        <begin position="165"/>
        <end position="198"/>
    </location>
</feature>
<dbReference type="SMART" id="SM00717">
    <property type="entry name" value="SANT"/>
    <property type="match status" value="2"/>
</dbReference>
<organism evidence="8 9">
    <name type="scientific">Naegleria fowleri</name>
    <name type="common">Brain eating amoeba</name>
    <dbReference type="NCBI Taxonomy" id="5763"/>
    <lineage>
        <taxon>Eukaryota</taxon>
        <taxon>Discoba</taxon>
        <taxon>Heterolobosea</taxon>
        <taxon>Tetramitia</taxon>
        <taxon>Eutetramitia</taxon>
        <taxon>Vahlkampfiidae</taxon>
        <taxon>Naegleria</taxon>
    </lineage>
</organism>
<evidence type="ECO:0000256" key="4">
    <source>
        <dbReference type="ARBA" id="ARBA00023242"/>
    </source>
</evidence>
<sequence length="361" mass="40645">MTVTIVLKVKYVSEDVSFDCGSLPIEFLDQQAFQNKMTSSPSSSGGGSSNNQSTPQRKAGPCKRKQQVKWSEEDDRILRMYAEKEYSWKEIATLFLHDKFTPQQLHQRWKRVLNDNINREPWTEEEDRAIIEYVKKNGCSWSKLRTLLGTRRTDTMVRQRWLKITNGQGEVGTPANKQKHSSPSSSNSSSNTTPWANGTINLVNNEQVATLANTTTTTTTTTTTSTTTTSVPFMTALLNGTSTSTTDMDVFQFIKTHQSMIPTEMNQTHQPVTVVPPVLHKPSPAVLSADALTCDEELTFDHRPAPSEPLRRRDSLNLDDKAFSSSLGTMLENNIDLVDFHSSLQINMEKEWLNQIFSGDF</sequence>
<evidence type="ECO:0008006" key="10">
    <source>
        <dbReference type="Google" id="ProtNLM"/>
    </source>
</evidence>
<keyword evidence="4" id="KW-0539">Nucleus</keyword>
<dbReference type="InterPro" id="IPR017930">
    <property type="entry name" value="Myb_dom"/>
</dbReference>
<keyword evidence="9" id="KW-1185">Reference proteome</keyword>